<dbReference type="EMBL" id="RBIZ01000003">
    <property type="protein sequence ID" value="RKR64566.1"/>
    <property type="molecule type" value="Genomic_DNA"/>
</dbReference>
<dbReference type="InterPro" id="IPR001829">
    <property type="entry name" value="Pili_assmbl_chaperone_bac"/>
</dbReference>
<dbReference type="InterPro" id="IPR018046">
    <property type="entry name" value="Pili_assmbl_chaperone_CS"/>
</dbReference>
<dbReference type="SUPFAM" id="SSF49584">
    <property type="entry name" value="Periplasmic chaperone C-domain"/>
    <property type="match status" value="1"/>
</dbReference>
<evidence type="ECO:0000256" key="3">
    <source>
        <dbReference type="ARBA" id="ARBA00022558"/>
    </source>
</evidence>
<dbReference type="InterPro" id="IPR050643">
    <property type="entry name" value="Periplasmic_pilus_chap"/>
</dbReference>
<comment type="subcellular location">
    <subcellularLocation>
        <location evidence="1 8">Periplasm</location>
    </subcellularLocation>
</comment>
<dbReference type="InterPro" id="IPR016147">
    <property type="entry name" value="Pili_assmbl_chaperone_N"/>
</dbReference>
<dbReference type="PANTHER" id="PTHR30251">
    <property type="entry name" value="PILUS ASSEMBLY CHAPERONE"/>
    <property type="match status" value="1"/>
</dbReference>
<sequence>MKLRGQVISAALGGALWLLGPTADATVTPDRTRVIFDAGQPSLSLTVINDDPTSPALAQAWLENEKGARTGLPLAVVPPVQRLEAGARSLVRITSLPTASTLPADRESLFYFNLRGIPPRADKPNVLQLAVQTRVKLFYRPAALAVRSGSPWMTKLVLTRTDDGYRLDNPTPYYVTLVDLKAKRGRSADIAPRTLAPRSSTRMVSPTLQVPVLTYIDDYGARPELTFSCHGSVCHVSQS</sequence>
<name>A0ABX9S2T1_9ENTR</name>
<evidence type="ECO:0000256" key="8">
    <source>
        <dbReference type="RuleBase" id="RU003918"/>
    </source>
</evidence>
<dbReference type="Proteomes" id="UP000267341">
    <property type="component" value="Unassembled WGS sequence"/>
</dbReference>
<evidence type="ECO:0000256" key="7">
    <source>
        <dbReference type="ARBA" id="ARBA00023319"/>
    </source>
</evidence>
<comment type="caution">
    <text evidence="12">The sequence shown here is derived from an EMBL/GenBank/DDBJ whole genome shotgun (WGS) entry which is preliminary data.</text>
</comment>
<evidence type="ECO:0000259" key="10">
    <source>
        <dbReference type="Pfam" id="PF00345"/>
    </source>
</evidence>
<dbReference type="InterPro" id="IPR016148">
    <property type="entry name" value="Pili_assmbl_chaperone_C"/>
</dbReference>
<feature type="domain" description="Pili assembly chaperone C-terminal" evidence="11">
    <location>
        <begin position="168"/>
        <end position="222"/>
    </location>
</feature>
<organism evidence="12 13">
    <name type="scientific">Yokenella regensburgei</name>
    <dbReference type="NCBI Taxonomy" id="158877"/>
    <lineage>
        <taxon>Bacteria</taxon>
        <taxon>Pseudomonadati</taxon>
        <taxon>Pseudomonadota</taxon>
        <taxon>Gammaproteobacteria</taxon>
        <taxon>Enterobacterales</taxon>
        <taxon>Enterobacteriaceae</taxon>
        <taxon>Yokenella</taxon>
    </lineage>
</organism>
<feature type="chain" id="PRO_5047153096" evidence="9">
    <location>
        <begin position="26"/>
        <end position="239"/>
    </location>
</feature>
<evidence type="ECO:0000313" key="13">
    <source>
        <dbReference type="Proteomes" id="UP000267341"/>
    </source>
</evidence>
<keyword evidence="7" id="KW-0393">Immunoglobulin domain</keyword>
<dbReference type="PRINTS" id="PR00969">
    <property type="entry name" value="CHAPERONPILI"/>
</dbReference>
<reference evidence="12 13" key="1">
    <citation type="submission" date="2018-10" db="EMBL/GenBank/DDBJ databases">
        <title>Genomic Encyclopedia of Type Strains, Phase IV (KMG-IV): sequencing the most valuable type-strain genomes for metagenomic binning, comparative biology and taxonomic classification.</title>
        <authorList>
            <person name="Goeker M."/>
        </authorList>
    </citation>
    <scope>NUCLEOTIDE SEQUENCE [LARGE SCALE GENOMIC DNA]</scope>
    <source>
        <strain evidence="12 13">DSM 5079</strain>
    </source>
</reference>
<evidence type="ECO:0000256" key="2">
    <source>
        <dbReference type="ARBA" id="ARBA00007399"/>
    </source>
</evidence>
<proteinExistence type="inferred from homology"/>
<dbReference type="PANTHER" id="PTHR30251:SF5">
    <property type="entry name" value="FIMBRIAL CHAPARONE PROTEIN"/>
    <property type="match status" value="1"/>
</dbReference>
<keyword evidence="6 8" id="KW-0143">Chaperone</keyword>
<keyword evidence="3" id="KW-1029">Fimbrium biogenesis</keyword>
<comment type="similarity">
    <text evidence="2 8">Belongs to the periplasmic pilus chaperone family.</text>
</comment>
<feature type="signal peptide" evidence="9">
    <location>
        <begin position="1"/>
        <end position="25"/>
    </location>
</feature>
<dbReference type="SUPFAM" id="SSF49354">
    <property type="entry name" value="PapD-like"/>
    <property type="match status" value="1"/>
</dbReference>
<dbReference type="InterPro" id="IPR036316">
    <property type="entry name" value="Pili_assmbl_chap_C_dom_sf"/>
</dbReference>
<evidence type="ECO:0000256" key="1">
    <source>
        <dbReference type="ARBA" id="ARBA00004418"/>
    </source>
</evidence>
<evidence type="ECO:0000256" key="5">
    <source>
        <dbReference type="ARBA" id="ARBA00022764"/>
    </source>
</evidence>
<keyword evidence="13" id="KW-1185">Reference proteome</keyword>
<evidence type="ECO:0000313" key="12">
    <source>
        <dbReference type="EMBL" id="RKR64566.1"/>
    </source>
</evidence>
<gene>
    <name evidence="12" type="ORF">C7387_1264</name>
</gene>
<keyword evidence="4 9" id="KW-0732">Signal</keyword>
<dbReference type="InterPro" id="IPR013783">
    <property type="entry name" value="Ig-like_fold"/>
</dbReference>
<evidence type="ECO:0000256" key="6">
    <source>
        <dbReference type="ARBA" id="ARBA00023186"/>
    </source>
</evidence>
<evidence type="ECO:0000259" key="11">
    <source>
        <dbReference type="Pfam" id="PF02753"/>
    </source>
</evidence>
<keyword evidence="5" id="KW-0574">Periplasm</keyword>
<dbReference type="GeneID" id="66903316"/>
<dbReference type="Pfam" id="PF00345">
    <property type="entry name" value="PapD_N"/>
    <property type="match status" value="1"/>
</dbReference>
<evidence type="ECO:0000256" key="9">
    <source>
        <dbReference type="SAM" id="SignalP"/>
    </source>
</evidence>
<evidence type="ECO:0000256" key="4">
    <source>
        <dbReference type="ARBA" id="ARBA00022729"/>
    </source>
</evidence>
<dbReference type="Gene3D" id="2.60.40.10">
    <property type="entry name" value="Immunoglobulins"/>
    <property type="match status" value="2"/>
</dbReference>
<dbReference type="InterPro" id="IPR008962">
    <property type="entry name" value="PapD-like_sf"/>
</dbReference>
<dbReference type="PROSITE" id="PS00635">
    <property type="entry name" value="PILI_CHAPERONE"/>
    <property type="match status" value="1"/>
</dbReference>
<dbReference type="Pfam" id="PF02753">
    <property type="entry name" value="PapD_C"/>
    <property type="match status" value="1"/>
</dbReference>
<feature type="domain" description="Pili assembly chaperone N-terminal" evidence="10">
    <location>
        <begin position="27"/>
        <end position="144"/>
    </location>
</feature>
<protein>
    <submittedName>
        <fullName evidence="12">P pilus assembly chaperone PapD</fullName>
    </submittedName>
</protein>
<accession>A0ABX9S2T1</accession>
<dbReference type="RefSeq" id="WP_120816309.1">
    <property type="nucleotide sequence ID" value="NZ_RBIZ01000003.1"/>
</dbReference>